<reference evidence="1" key="2">
    <citation type="submission" date="2025-09" db="UniProtKB">
        <authorList>
            <consortium name="Ensembl"/>
        </authorList>
    </citation>
    <scope>IDENTIFICATION</scope>
</reference>
<dbReference type="STRING" id="32507.ENSNBRP00000020675"/>
<dbReference type="PANTHER" id="PTHR45737:SF6">
    <property type="entry name" value="VON WILLEBRAND FACTOR A DOMAIN-CONTAINING PROTEIN 5A"/>
    <property type="match status" value="1"/>
</dbReference>
<name>A0A3Q4HBZ9_NEOBR</name>
<proteinExistence type="predicted"/>
<dbReference type="PANTHER" id="PTHR45737">
    <property type="entry name" value="VON WILLEBRAND FACTOR A DOMAIN-CONTAINING PROTEIN 5A"/>
    <property type="match status" value="1"/>
</dbReference>
<dbReference type="Proteomes" id="UP000261580">
    <property type="component" value="Unassembled WGS sequence"/>
</dbReference>
<dbReference type="AlphaFoldDB" id="A0A3Q4HBZ9"/>
<protein>
    <submittedName>
        <fullName evidence="1">Si:ch73-265h17.5</fullName>
    </submittedName>
</protein>
<keyword evidence="2" id="KW-1185">Reference proteome</keyword>
<evidence type="ECO:0000313" key="1">
    <source>
        <dbReference type="Ensembl" id="ENSNBRP00000020675.1"/>
    </source>
</evidence>
<dbReference type="Ensembl" id="ENSNBRT00000021234.1">
    <property type="protein sequence ID" value="ENSNBRP00000020675.1"/>
    <property type="gene ID" value="ENSNBRG00000015904.1"/>
</dbReference>
<reference evidence="1" key="1">
    <citation type="submission" date="2025-08" db="UniProtKB">
        <authorList>
            <consortium name="Ensembl"/>
        </authorList>
    </citation>
    <scope>IDENTIFICATION</scope>
</reference>
<dbReference type="OMA" id="NTCVTEC"/>
<organism evidence="1 2">
    <name type="scientific">Neolamprologus brichardi</name>
    <name type="common">Fairy cichlid</name>
    <name type="synonym">Lamprologus brichardi</name>
    <dbReference type="NCBI Taxonomy" id="32507"/>
    <lineage>
        <taxon>Eukaryota</taxon>
        <taxon>Metazoa</taxon>
        <taxon>Chordata</taxon>
        <taxon>Craniata</taxon>
        <taxon>Vertebrata</taxon>
        <taxon>Euteleostomi</taxon>
        <taxon>Actinopterygii</taxon>
        <taxon>Neopterygii</taxon>
        <taxon>Teleostei</taxon>
        <taxon>Neoteleostei</taxon>
        <taxon>Acanthomorphata</taxon>
        <taxon>Ovalentaria</taxon>
        <taxon>Cichlomorphae</taxon>
        <taxon>Cichliformes</taxon>
        <taxon>Cichlidae</taxon>
        <taxon>African cichlids</taxon>
        <taxon>Pseudocrenilabrinae</taxon>
        <taxon>Lamprologini</taxon>
        <taxon>Neolamprologus</taxon>
    </lineage>
</organism>
<evidence type="ECO:0000313" key="2">
    <source>
        <dbReference type="Proteomes" id="UP000261580"/>
    </source>
</evidence>
<dbReference type="Bgee" id="ENSNBRG00000015904">
    <property type="expression patterns" value="Expressed in zone of skin and 8 other cell types or tissues"/>
</dbReference>
<sequence>DPLLQLVSLLEASGCWLLTPALASVLGKTSKQVANLKPASVWATILALIWLHGFKMDAKDEWELLAVKAASWLRAQNTCVTECVEAGNALLGCRVTKDALGL</sequence>
<dbReference type="GeneTree" id="ENSGT00410000028333"/>
<accession>A0A3Q4HBZ9</accession>